<feature type="repeat" description="Solcar" evidence="4">
    <location>
        <begin position="55"/>
        <end position="139"/>
    </location>
</feature>
<dbReference type="InterPro" id="IPR023395">
    <property type="entry name" value="MCP_dom_sf"/>
</dbReference>
<sequence length="360" mass="38019">MDASSGAAGAGGGGGAATATADGDGAVAADATPPRLQRARAVHGSQLHWEDLDKTKFMLFMPLGALAIRVVAYPFSLVKTRMQADLPPGARPYRGVTDAFRTIARTEGPRALYKGFGVSLLHLAIGPVYLPVLETTRSAITERLHDRPQLAAVAAPFAAGMAASCVAQLLVVPIDVISQVQMTARDSAAAPGTVAVTRRLVETQGLRSLWRGYFVSLFTYAPASAIMWTTFTAVNTAVTGHLPQRWFAPQVEHASPFDGVGASMGVAAFSGAVAGGVAGTITNPVDVIRARLQLEEGARPSARETLRVMLRQYGYRGFWRGLNARVLAMAQGTASMQCAYELLKRMSATRQDAAAPPGWP</sequence>
<dbReference type="Gene3D" id="1.50.40.10">
    <property type="entry name" value="Mitochondrial carrier domain"/>
    <property type="match status" value="2"/>
</dbReference>
<keyword evidence="3 4" id="KW-0472">Membrane</keyword>
<feature type="repeat" description="Solcar" evidence="4">
    <location>
        <begin position="151"/>
        <end position="237"/>
    </location>
</feature>
<comment type="similarity">
    <text evidence="5">Belongs to the mitochondrial carrier (TC 2.A.29) family.</text>
</comment>
<evidence type="ECO:0000256" key="3">
    <source>
        <dbReference type="ARBA" id="ARBA00023136"/>
    </source>
</evidence>
<feature type="repeat" description="Solcar" evidence="4">
    <location>
        <begin position="262"/>
        <end position="346"/>
    </location>
</feature>
<reference evidence="7" key="1">
    <citation type="submission" date="2021-01" db="EMBL/GenBank/DDBJ databases">
        <authorList>
            <person name="Corre E."/>
            <person name="Pelletier E."/>
            <person name="Niang G."/>
            <person name="Scheremetjew M."/>
            <person name="Finn R."/>
            <person name="Kale V."/>
            <person name="Holt S."/>
            <person name="Cochrane G."/>
            <person name="Meng A."/>
            <person name="Brown T."/>
            <person name="Cohen L."/>
        </authorList>
    </citation>
    <scope>NUCLEOTIDE SEQUENCE</scope>
    <source>
        <strain evidence="7">Ms1</strain>
    </source>
</reference>
<evidence type="ECO:0000256" key="5">
    <source>
        <dbReference type="RuleBase" id="RU000488"/>
    </source>
</evidence>
<dbReference type="PANTHER" id="PTHR46080">
    <property type="entry name" value="MITOCHONDRIAL SUBSTRATE CARRIER FAMILY PROTEIN J"/>
    <property type="match status" value="1"/>
</dbReference>
<keyword evidence="5" id="KW-0813">Transport</keyword>
<name>A0A7S1G425_9STRA</name>
<keyword evidence="2 4" id="KW-0812">Transmembrane</keyword>
<accession>A0A7S1G425</accession>
<comment type="subcellular location">
    <subcellularLocation>
        <location evidence="1">Membrane</location>
        <topology evidence="1">Multi-pass membrane protein</topology>
    </subcellularLocation>
</comment>
<evidence type="ECO:0000313" key="7">
    <source>
        <dbReference type="EMBL" id="CAD8906869.1"/>
    </source>
</evidence>
<protein>
    <recommendedName>
        <fullName evidence="8">Mitochondrial carrier protein</fullName>
    </recommendedName>
</protein>
<feature type="transmembrane region" description="Helical" evidence="6">
    <location>
        <begin position="111"/>
        <end position="130"/>
    </location>
</feature>
<evidence type="ECO:0000256" key="1">
    <source>
        <dbReference type="ARBA" id="ARBA00004141"/>
    </source>
</evidence>
<dbReference type="PROSITE" id="PS50920">
    <property type="entry name" value="SOLCAR"/>
    <property type="match status" value="3"/>
</dbReference>
<keyword evidence="6" id="KW-1133">Transmembrane helix</keyword>
<evidence type="ECO:0000256" key="4">
    <source>
        <dbReference type="PROSITE-ProRule" id="PRU00282"/>
    </source>
</evidence>
<gene>
    <name evidence="7" type="ORF">BSP0115_LOCUS63</name>
</gene>
<organism evidence="7">
    <name type="scientific">Bicosoecida sp. CB-2014</name>
    <dbReference type="NCBI Taxonomy" id="1486930"/>
    <lineage>
        <taxon>Eukaryota</taxon>
        <taxon>Sar</taxon>
        <taxon>Stramenopiles</taxon>
        <taxon>Bigyra</taxon>
        <taxon>Opalozoa</taxon>
        <taxon>Bicosoecida</taxon>
    </lineage>
</organism>
<dbReference type="SUPFAM" id="SSF103506">
    <property type="entry name" value="Mitochondrial carrier"/>
    <property type="match status" value="1"/>
</dbReference>
<feature type="transmembrane region" description="Helical" evidence="6">
    <location>
        <begin position="57"/>
        <end position="78"/>
    </location>
</feature>
<dbReference type="PANTHER" id="PTHR46080:SF18">
    <property type="entry name" value="MITOCHONDRIAL SUBSTRATE CARRIER FAMILY PROTEIN J"/>
    <property type="match status" value="1"/>
</dbReference>
<dbReference type="AlphaFoldDB" id="A0A7S1G425"/>
<evidence type="ECO:0000256" key="2">
    <source>
        <dbReference type="ARBA" id="ARBA00022692"/>
    </source>
</evidence>
<evidence type="ECO:0008006" key="8">
    <source>
        <dbReference type="Google" id="ProtNLM"/>
    </source>
</evidence>
<dbReference type="Pfam" id="PF00153">
    <property type="entry name" value="Mito_carr"/>
    <property type="match status" value="3"/>
</dbReference>
<dbReference type="EMBL" id="HBFS01000101">
    <property type="protein sequence ID" value="CAD8906869.1"/>
    <property type="molecule type" value="Transcribed_RNA"/>
</dbReference>
<proteinExistence type="inferred from homology"/>
<feature type="transmembrane region" description="Helical" evidence="6">
    <location>
        <begin position="150"/>
        <end position="172"/>
    </location>
</feature>
<evidence type="ECO:0000256" key="6">
    <source>
        <dbReference type="SAM" id="Phobius"/>
    </source>
</evidence>
<dbReference type="InterPro" id="IPR018108">
    <property type="entry name" value="MCP_transmembrane"/>
</dbReference>
<dbReference type="GO" id="GO:0016020">
    <property type="term" value="C:membrane"/>
    <property type="evidence" value="ECO:0007669"/>
    <property type="project" value="UniProtKB-SubCell"/>
</dbReference>